<evidence type="ECO:0000256" key="1">
    <source>
        <dbReference type="ARBA" id="ARBA00010617"/>
    </source>
</evidence>
<gene>
    <name evidence="3" type="ORF">ACFPCY_29550</name>
</gene>
<dbReference type="PANTHER" id="PTHR46696:SF1">
    <property type="entry name" value="CYTOCHROME P450 YJIB-RELATED"/>
    <property type="match status" value="1"/>
</dbReference>
<proteinExistence type="inferred from homology"/>
<keyword evidence="2" id="KW-0479">Metal-binding</keyword>
<dbReference type="Pfam" id="PF00067">
    <property type="entry name" value="p450"/>
    <property type="match status" value="1"/>
</dbReference>
<dbReference type="PRINTS" id="PR00359">
    <property type="entry name" value="BP450"/>
</dbReference>
<comment type="similarity">
    <text evidence="1 2">Belongs to the cytochrome P450 family.</text>
</comment>
<dbReference type="PANTHER" id="PTHR46696">
    <property type="entry name" value="P450, PUTATIVE (EUROFUNG)-RELATED"/>
    <property type="match status" value="1"/>
</dbReference>
<keyword evidence="2" id="KW-0560">Oxidoreductase</keyword>
<dbReference type="InterPro" id="IPR017972">
    <property type="entry name" value="Cyt_P450_CS"/>
</dbReference>
<reference evidence="4" key="1">
    <citation type="journal article" date="2019" name="Int. J. Syst. Evol. Microbiol.">
        <title>The Global Catalogue of Microorganisms (GCM) 10K type strain sequencing project: providing services to taxonomists for standard genome sequencing and annotation.</title>
        <authorList>
            <consortium name="The Broad Institute Genomics Platform"/>
            <consortium name="The Broad Institute Genome Sequencing Center for Infectious Disease"/>
            <person name="Wu L."/>
            <person name="Ma J."/>
        </authorList>
    </citation>
    <scope>NUCLEOTIDE SEQUENCE [LARGE SCALE GENOMIC DNA]</scope>
    <source>
        <strain evidence="4">KLKA75</strain>
    </source>
</reference>
<dbReference type="EMBL" id="JBHSIT010000009">
    <property type="protein sequence ID" value="MFC4911483.1"/>
    <property type="molecule type" value="Genomic_DNA"/>
</dbReference>
<evidence type="ECO:0000256" key="2">
    <source>
        <dbReference type="RuleBase" id="RU000461"/>
    </source>
</evidence>
<dbReference type="RefSeq" id="WP_378260436.1">
    <property type="nucleotide sequence ID" value="NZ_JBHSIT010000009.1"/>
</dbReference>
<dbReference type="InterPro" id="IPR002397">
    <property type="entry name" value="Cyt_P450_B"/>
</dbReference>
<dbReference type="PROSITE" id="PS00086">
    <property type="entry name" value="CYTOCHROME_P450"/>
    <property type="match status" value="1"/>
</dbReference>
<dbReference type="SUPFAM" id="SSF48264">
    <property type="entry name" value="Cytochrome P450"/>
    <property type="match status" value="1"/>
</dbReference>
<keyword evidence="2" id="KW-0349">Heme</keyword>
<dbReference type="CDD" id="cd11029">
    <property type="entry name" value="CYP107-like"/>
    <property type="match status" value="1"/>
</dbReference>
<sequence>MTEPLTEPLTEPVTEPVTVDLLDPDLLRDPFAGFSRLRELSPMVQVTYGSAGTPLWLVTRYEDVRKVLGDRRFVNSPANVPGLGLEDVRAEAFRGMGIEDEYAAYLLRTVLDADGDDHLRLRRLVARTFTARRVQELQPRVRNITAGLLDRLPVRDGVVDLVEDFAYPLPITVICELVGIPADDRGRWREWGRALMRQDDPGGIGAAVAGIVHCVEDLIGRRRVEPADDLITALIRVHDEDGSVLSGFELVTLVLAIVLAGHQTTAHLIGNGVLALLDHPDQLALLRSDPSGRMAGAVHELMRWCGPVQATRFRYATEDVEIGGKILRKGSPVMASLVSANFDPRQFEDPHRFDITRQPDGRRESHVGFGHGLHYCLGAALARQEAEVAFTALLARFPEMSLAVPRDRLSRTSVPGTWQLASLPVRLGAQP</sequence>
<comment type="caution">
    <text evidence="3">The sequence shown here is derived from an EMBL/GenBank/DDBJ whole genome shotgun (WGS) entry which is preliminary data.</text>
</comment>
<organism evidence="3 4">
    <name type="scientific">Actinomadura gamaensis</name>
    <dbReference type="NCBI Taxonomy" id="1763541"/>
    <lineage>
        <taxon>Bacteria</taxon>
        <taxon>Bacillati</taxon>
        <taxon>Actinomycetota</taxon>
        <taxon>Actinomycetes</taxon>
        <taxon>Streptosporangiales</taxon>
        <taxon>Thermomonosporaceae</taxon>
        <taxon>Actinomadura</taxon>
    </lineage>
</organism>
<accession>A0ABV9U7I0</accession>
<keyword evidence="2" id="KW-0503">Monooxygenase</keyword>
<keyword evidence="4" id="KW-1185">Reference proteome</keyword>
<name>A0ABV9U7I0_9ACTN</name>
<keyword evidence="2" id="KW-0408">Iron</keyword>
<dbReference type="InterPro" id="IPR001128">
    <property type="entry name" value="Cyt_P450"/>
</dbReference>
<protein>
    <submittedName>
        <fullName evidence="3">Cytochrome P450</fullName>
    </submittedName>
</protein>
<dbReference type="InterPro" id="IPR036396">
    <property type="entry name" value="Cyt_P450_sf"/>
</dbReference>
<evidence type="ECO:0000313" key="3">
    <source>
        <dbReference type="EMBL" id="MFC4911483.1"/>
    </source>
</evidence>
<dbReference type="Proteomes" id="UP001595872">
    <property type="component" value="Unassembled WGS sequence"/>
</dbReference>
<dbReference type="Gene3D" id="1.10.630.10">
    <property type="entry name" value="Cytochrome P450"/>
    <property type="match status" value="1"/>
</dbReference>
<evidence type="ECO:0000313" key="4">
    <source>
        <dbReference type="Proteomes" id="UP001595872"/>
    </source>
</evidence>